<dbReference type="Proteomes" id="UP001165082">
    <property type="component" value="Unassembled WGS sequence"/>
</dbReference>
<dbReference type="EMBL" id="BRXZ01004366">
    <property type="protein sequence ID" value="GMH47459.1"/>
    <property type="molecule type" value="Genomic_DNA"/>
</dbReference>
<proteinExistence type="predicted"/>
<feature type="region of interest" description="Disordered" evidence="1">
    <location>
        <begin position="127"/>
        <end position="152"/>
    </location>
</feature>
<dbReference type="AlphaFoldDB" id="A0A9W6Z544"/>
<keyword evidence="3" id="KW-1185">Reference proteome</keyword>
<reference evidence="2" key="1">
    <citation type="submission" date="2022-07" db="EMBL/GenBank/DDBJ databases">
        <title>Genome analysis of Parmales, a sister group of diatoms, reveals the evolutionary specialization of diatoms from phago-mixotrophs to photoautotrophs.</title>
        <authorList>
            <person name="Ban H."/>
            <person name="Sato S."/>
            <person name="Yoshikawa S."/>
            <person name="Kazumasa Y."/>
            <person name="Nakamura Y."/>
            <person name="Ichinomiya M."/>
            <person name="Saitoh K."/>
            <person name="Sato N."/>
            <person name="Blanc-Mathieu R."/>
            <person name="Endo H."/>
            <person name="Kuwata A."/>
            <person name="Ogata H."/>
        </authorList>
    </citation>
    <scope>NUCLEOTIDE SEQUENCE</scope>
</reference>
<feature type="non-terminal residue" evidence="2">
    <location>
        <position position="1"/>
    </location>
</feature>
<comment type="caution">
    <text evidence="2">The sequence shown here is derived from an EMBL/GenBank/DDBJ whole genome shotgun (WGS) entry which is preliminary data.</text>
</comment>
<evidence type="ECO:0000313" key="2">
    <source>
        <dbReference type="EMBL" id="GMH47459.1"/>
    </source>
</evidence>
<dbReference type="OrthoDB" id="10543653at2759"/>
<protein>
    <submittedName>
        <fullName evidence="2">Uncharacterized protein</fullName>
    </submittedName>
</protein>
<evidence type="ECO:0000256" key="1">
    <source>
        <dbReference type="SAM" id="MobiDB-lite"/>
    </source>
</evidence>
<feature type="compositionally biased region" description="Acidic residues" evidence="1">
    <location>
        <begin position="138"/>
        <end position="150"/>
    </location>
</feature>
<name>A0A9W6Z544_9STRA</name>
<feature type="non-terminal residue" evidence="2">
    <location>
        <position position="291"/>
    </location>
</feature>
<accession>A0A9W6Z544</accession>
<organism evidence="2 3">
    <name type="scientific">Triparma retinervis</name>
    <dbReference type="NCBI Taxonomy" id="2557542"/>
    <lineage>
        <taxon>Eukaryota</taxon>
        <taxon>Sar</taxon>
        <taxon>Stramenopiles</taxon>
        <taxon>Ochrophyta</taxon>
        <taxon>Bolidophyceae</taxon>
        <taxon>Parmales</taxon>
        <taxon>Triparmaceae</taxon>
        <taxon>Triparma</taxon>
    </lineage>
</organism>
<gene>
    <name evidence="2" type="ORF">TrRE_jg7085</name>
</gene>
<sequence>LHPKQLHKFKILSSETYKNLKRAVNEETGDPNFEDFEINNSNFRCLPCEESFKGTLTETLDAVDKWHNLILTLGSPEANIKPANFKENPDDGETHVVATSFVSAITSNFTRICTACIKDPASLEPSKFSLEGVSDSDQPPEEPGAPDDSEVAPIFKKKTSGDAKFIDPTVNGSVMCEHGKFSNPGTRQYKLVNPKVWDSIKAVFTSAFELLPNDVCPDCQKTKQANTVTKSAALQWNDEIVRSQSLKDLSKADRKKRGFPAPPAFKSGVFHVVEREGVERWRALVTQAKSG</sequence>
<evidence type="ECO:0000313" key="3">
    <source>
        <dbReference type="Proteomes" id="UP001165082"/>
    </source>
</evidence>